<keyword evidence="5" id="KW-0547">Nucleotide-binding</keyword>
<dbReference type="HAMAP" id="MF_03148">
    <property type="entry name" value="HAM1_NTPase"/>
    <property type="match status" value="1"/>
</dbReference>
<dbReference type="PANTHER" id="PTHR11067">
    <property type="entry name" value="INOSINE TRIPHOSPHATE PYROPHOSPHATASE/HAM1 PROTEIN"/>
    <property type="match status" value="1"/>
</dbReference>
<dbReference type="InterPro" id="IPR027502">
    <property type="entry name" value="ITPase"/>
</dbReference>
<sequence length="193" mass="21729">MDNIMNNPNKKTITFITGNKNKAIEIEAILDNCLSLIPYKLDLPELQGEPEYIASNKCRHAMLKVNGSVMIEDTSLCFNALGGLPGPYIKWFLDKTGLDGLNKLLLGYEDKSAYAETIFVYTEGEGRPMYKFVGKLHGKIVPARGEFGFGWDAIFQPDGYDQTLGEMEPSKKNMISHRYLALQKVKDYFVDNS</sequence>
<dbReference type="Gene3D" id="3.90.950.10">
    <property type="match status" value="1"/>
</dbReference>
<evidence type="ECO:0000256" key="6">
    <source>
        <dbReference type="ARBA" id="ARBA00022801"/>
    </source>
</evidence>
<protein>
    <recommendedName>
        <fullName evidence="9">Ham1 family protein</fullName>
    </recommendedName>
</protein>
<dbReference type="GO" id="GO:0046872">
    <property type="term" value="F:metal ion binding"/>
    <property type="evidence" value="ECO:0007669"/>
    <property type="project" value="UniProtKB-KW"/>
</dbReference>
<dbReference type="InterPro" id="IPR029001">
    <property type="entry name" value="ITPase-like_fam"/>
</dbReference>
<dbReference type="GO" id="GO:0047429">
    <property type="term" value="F:nucleoside triphosphate diphosphatase activity"/>
    <property type="evidence" value="ECO:0007669"/>
    <property type="project" value="InterPro"/>
</dbReference>
<keyword evidence="7" id="KW-0460">Magnesium</keyword>
<keyword evidence="6" id="KW-0378">Hydrolase</keyword>
<evidence type="ECO:0008006" key="9">
    <source>
        <dbReference type="Google" id="ProtNLM"/>
    </source>
</evidence>
<dbReference type="AlphaFoldDB" id="A0A6C0EYG3"/>
<evidence type="ECO:0000313" key="8">
    <source>
        <dbReference type="EMBL" id="QHT34226.1"/>
    </source>
</evidence>
<keyword evidence="4" id="KW-0479">Metal-binding</keyword>
<name>A0A6C0EYG3_9ZZZZ</name>
<dbReference type="InterPro" id="IPR002637">
    <property type="entry name" value="RdgB/HAM1"/>
</dbReference>
<dbReference type="CDD" id="cd00515">
    <property type="entry name" value="HAM1"/>
    <property type="match status" value="1"/>
</dbReference>
<dbReference type="PANTHER" id="PTHR11067:SF9">
    <property type="entry name" value="INOSINE TRIPHOSPHATE PYROPHOSPHATASE"/>
    <property type="match status" value="1"/>
</dbReference>
<dbReference type="GO" id="GO:0000166">
    <property type="term" value="F:nucleotide binding"/>
    <property type="evidence" value="ECO:0007669"/>
    <property type="project" value="UniProtKB-KW"/>
</dbReference>
<dbReference type="Pfam" id="PF01725">
    <property type="entry name" value="Ham1p_like"/>
    <property type="match status" value="1"/>
</dbReference>
<dbReference type="EMBL" id="MN738993">
    <property type="protein sequence ID" value="QHT34226.1"/>
    <property type="molecule type" value="Genomic_DNA"/>
</dbReference>
<evidence type="ECO:0000256" key="3">
    <source>
        <dbReference type="ARBA" id="ARBA00022490"/>
    </source>
</evidence>
<dbReference type="SUPFAM" id="SSF52972">
    <property type="entry name" value="ITPase-like"/>
    <property type="match status" value="1"/>
</dbReference>
<comment type="subcellular location">
    <subcellularLocation>
        <location evidence="1">Cytoplasm</location>
    </subcellularLocation>
</comment>
<reference evidence="8" key="1">
    <citation type="journal article" date="2020" name="Nature">
        <title>Giant virus diversity and host interactions through global metagenomics.</title>
        <authorList>
            <person name="Schulz F."/>
            <person name="Roux S."/>
            <person name="Paez-Espino D."/>
            <person name="Jungbluth S."/>
            <person name="Walsh D.A."/>
            <person name="Denef V.J."/>
            <person name="McMahon K.D."/>
            <person name="Konstantinidis K.T."/>
            <person name="Eloe-Fadrosh E.A."/>
            <person name="Kyrpides N.C."/>
            <person name="Woyke T."/>
        </authorList>
    </citation>
    <scope>NUCLEOTIDE SEQUENCE</scope>
    <source>
        <strain evidence="8">GVMAG-M-3300009161-52</strain>
    </source>
</reference>
<dbReference type="GO" id="GO:0005737">
    <property type="term" value="C:cytoplasm"/>
    <property type="evidence" value="ECO:0007669"/>
    <property type="project" value="UniProtKB-SubCell"/>
</dbReference>
<proteinExistence type="inferred from homology"/>
<keyword evidence="3" id="KW-0963">Cytoplasm</keyword>
<evidence type="ECO:0000256" key="5">
    <source>
        <dbReference type="ARBA" id="ARBA00022741"/>
    </source>
</evidence>
<evidence type="ECO:0000256" key="7">
    <source>
        <dbReference type="ARBA" id="ARBA00022842"/>
    </source>
</evidence>
<evidence type="ECO:0000256" key="4">
    <source>
        <dbReference type="ARBA" id="ARBA00022723"/>
    </source>
</evidence>
<accession>A0A6C0EYG3</accession>
<dbReference type="GO" id="GO:0009143">
    <property type="term" value="P:nucleoside triphosphate catabolic process"/>
    <property type="evidence" value="ECO:0007669"/>
    <property type="project" value="InterPro"/>
</dbReference>
<evidence type="ECO:0000256" key="2">
    <source>
        <dbReference type="ARBA" id="ARBA00008023"/>
    </source>
</evidence>
<evidence type="ECO:0000256" key="1">
    <source>
        <dbReference type="ARBA" id="ARBA00004496"/>
    </source>
</evidence>
<dbReference type="FunFam" id="3.90.950.10:FF:000003">
    <property type="entry name" value="Inosine triphosphate pyrophosphatase"/>
    <property type="match status" value="1"/>
</dbReference>
<comment type="similarity">
    <text evidence="2">Belongs to the HAM1 NTPase family.</text>
</comment>
<organism evidence="8">
    <name type="scientific">viral metagenome</name>
    <dbReference type="NCBI Taxonomy" id="1070528"/>
    <lineage>
        <taxon>unclassified sequences</taxon>
        <taxon>metagenomes</taxon>
        <taxon>organismal metagenomes</taxon>
    </lineage>
</organism>